<sequence>MSQPTTPLRTFFQLGFHSAFFQRIHVRDLRITPVQLLWLLLITTAASILMGRLVVPGPAEFFPKALLWGWMITLLMLWLCWYLSDHARKHDLKTQAAALFAIGTTQALVLDVISTALYMGVIQPLSLEGSSWHWALYIAMTGWAALAFWLLLTRSTQAPLKLILLAGVFAFGAPVIVHLSQPPMYWQPYEEESTVAENTLQLTQEKLETQLQLASKQRASIKPQRPGVVDLFSISYAPYGDDEVFLRESSMVNAVLEERFDASGHMQELVNHPATLESLPWASLENLERAINRVADLMNPEEDVLLVYLTSHGAQNGELSASLWPLEMDALTPQALNLWLDKAGIKHRIIVVSACYSGSWIAPLQNDNTLIMTAADATHTSFGCGSGSELTFFGRAVFNEALRDTGSFEEAFQHALPIIREREQQAGKTDGYSNPQIYIGDKIKPVLQALQHGH</sequence>
<name>A0ABW8GPZ0_9PROT</name>
<gene>
    <name evidence="2" type="ORF">ACIKP9_07300</name>
</gene>
<comment type="caution">
    <text evidence="2">The sequence shown here is derived from an EMBL/GenBank/DDBJ whole genome shotgun (WGS) entry which is preliminary data.</text>
</comment>
<keyword evidence="1" id="KW-1133">Transmembrane helix</keyword>
<organism evidence="2 3">
    <name type="scientific">Methylobacillus methanolivorans</name>
    <dbReference type="NCBI Taxonomy" id="1848927"/>
    <lineage>
        <taxon>Bacteria</taxon>
        <taxon>Pseudomonadati</taxon>
        <taxon>Pseudomonadota</taxon>
        <taxon>Betaproteobacteria</taxon>
        <taxon>Nitrosomonadales</taxon>
        <taxon>Methylophilaceae</taxon>
        <taxon>Methylobacillus</taxon>
    </lineage>
</organism>
<evidence type="ECO:0000313" key="2">
    <source>
        <dbReference type="EMBL" id="MFJ5446030.1"/>
    </source>
</evidence>
<feature type="transmembrane region" description="Helical" evidence="1">
    <location>
        <begin position="67"/>
        <end position="84"/>
    </location>
</feature>
<accession>A0ABW8GPZ0</accession>
<protein>
    <submittedName>
        <fullName evidence="2">C13 family peptidase</fullName>
    </submittedName>
</protein>
<keyword evidence="1" id="KW-0812">Transmembrane</keyword>
<proteinExistence type="predicted"/>
<feature type="transmembrane region" description="Helical" evidence="1">
    <location>
        <begin position="134"/>
        <end position="152"/>
    </location>
</feature>
<feature type="transmembrane region" description="Helical" evidence="1">
    <location>
        <begin position="159"/>
        <end position="179"/>
    </location>
</feature>
<keyword evidence="1" id="KW-0472">Membrane</keyword>
<dbReference type="InterPro" id="IPR001096">
    <property type="entry name" value="Peptidase_C13"/>
</dbReference>
<feature type="transmembrane region" description="Helical" evidence="1">
    <location>
        <begin position="96"/>
        <end position="122"/>
    </location>
</feature>
<dbReference type="Gene3D" id="3.40.50.1460">
    <property type="match status" value="1"/>
</dbReference>
<dbReference type="EMBL" id="JBIWXY010000001">
    <property type="protein sequence ID" value="MFJ5446030.1"/>
    <property type="molecule type" value="Genomic_DNA"/>
</dbReference>
<dbReference type="Pfam" id="PF01650">
    <property type="entry name" value="Peptidase_C13"/>
    <property type="match status" value="1"/>
</dbReference>
<evidence type="ECO:0000313" key="3">
    <source>
        <dbReference type="Proteomes" id="UP001617669"/>
    </source>
</evidence>
<reference evidence="2 3" key="1">
    <citation type="submission" date="2024-11" db="EMBL/GenBank/DDBJ databases">
        <authorList>
            <person name="Kaparullina E.N."/>
            <person name="Delegan Y.A."/>
            <person name="Doronina N.V."/>
        </authorList>
    </citation>
    <scope>NUCLEOTIDE SEQUENCE [LARGE SCALE GENOMIC DNA]</scope>
    <source>
        <strain evidence="2 3">7sh_L</strain>
    </source>
</reference>
<dbReference type="Proteomes" id="UP001617669">
    <property type="component" value="Unassembled WGS sequence"/>
</dbReference>
<evidence type="ECO:0000256" key="1">
    <source>
        <dbReference type="SAM" id="Phobius"/>
    </source>
</evidence>
<feature type="transmembrane region" description="Helical" evidence="1">
    <location>
        <begin position="36"/>
        <end position="55"/>
    </location>
</feature>
<dbReference type="RefSeq" id="WP_400881059.1">
    <property type="nucleotide sequence ID" value="NZ_JBIWXY010000001.1"/>
</dbReference>
<keyword evidence="3" id="KW-1185">Reference proteome</keyword>